<reference evidence="2 3" key="1">
    <citation type="submission" date="2013-10" db="EMBL/GenBank/DDBJ databases">
        <authorList>
            <consortium name="International Citrus Genome Consortium"/>
            <person name="Jenkins J."/>
            <person name="Schmutz J."/>
            <person name="Prochnik S."/>
            <person name="Rokhsar D."/>
            <person name="Gmitter F."/>
            <person name="Ollitrault P."/>
            <person name="Machado M."/>
            <person name="Talon M."/>
            <person name="Wincker P."/>
            <person name="Jaillon O."/>
            <person name="Morgante M."/>
        </authorList>
    </citation>
    <scope>NUCLEOTIDE SEQUENCE</scope>
    <source>
        <strain evidence="3">cv. Clemenules</strain>
    </source>
</reference>
<gene>
    <name evidence="2" type="ORF">CICLE_v10023074mg</name>
</gene>
<dbReference type="Proteomes" id="UP000030687">
    <property type="component" value="Unassembled WGS sequence"/>
</dbReference>
<dbReference type="KEGG" id="cic:CICLE_v10023074mg"/>
<feature type="transmembrane region" description="Helical" evidence="1">
    <location>
        <begin position="55"/>
        <end position="73"/>
    </location>
</feature>
<accession>V4T9S9</accession>
<keyword evidence="1" id="KW-0812">Transmembrane</keyword>
<keyword evidence="1" id="KW-0472">Membrane</keyword>
<sequence length="90" mass="10350">MPRDARKNCMSKEKYIRASCTEAELTAINKIQMPAFAYSCSELNSTMQIKTESSGMPPLILLLLFLTLLSFAIDCRKYRLIVWEKVKNKN</sequence>
<keyword evidence="1" id="KW-1133">Transmembrane helix</keyword>
<dbReference type="Gramene" id="ESR57068">
    <property type="protein sequence ID" value="ESR57068"/>
    <property type="gene ID" value="CICLE_v10023074mg"/>
</dbReference>
<protein>
    <submittedName>
        <fullName evidence="2">Uncharacterized protein</fullName>
    </submittedName>
</protein>
<dbReference type="EMBL" id="KI536661">
    <property type="protein sequence ID" value="ESR57068.1"/>
    <property type="molecule type" value="Genomic_DNA"/>
</dbReference>
<evidence type="ECO:0000313" key="2">
    <source>
        <dbReference type="EMBL" id="ESR57068.1"/>
    </source>
</evidence>
<dbReference type="InParanoid" id="V4T9S9"/>
<keyword evidence="3" id="KW-1185">Reference proteome</keyword>
<proteinExistence type="predicted"/>
<evidence type="ECO:0000313" key="3">
    <source>
        <dbReference type="Proteomes" id="UP000030687"/>
    </source>
</evidence>
<name>V4T9S9_CITCL</name>
<organism evidence="2 3">
    <name type="scientific">Citrus clementina</name>
    <name type="common">Clementine</name>
    <name type="synonym">Citrus deliciosa x Citrus sinensis</name>
    <dbReference type="NCBI Taxonomy" id="85681"/>
    <lineage>
        <taxon>Eukaryota</taxon>
        <taxon>Viridiplantae</taxon>
        <taxon>Streptophyta</taxon>
        <taxon>Embryophyta</taxon>
        <taxon>Tracheophyta</taxon>
        <taxon>Spermatophyta</taxon>
        <taxon>Magnoliopsida</taxon>
        <taxon>eudicotyledons</taxon>
        <taxon>Gunneridae</taxon>
        <taxon>Pentapetalae</taxon>
        <taxon>rosids</taxon>
        <taxon>malvids</taxon>
        <taxon>Sapindales</taxon>
        <taxon>Rutaceae</taxon>
        <taxon>Aurantioideae</taxon>
        <taxon>Citrus</taxon>
    </lineage>
</organism>
<evidence type="ECO:0000256" key="1">
    <source>
        <dbReference type="SAM" id="Phobius"/>
    </source>
</evidence>
<dbReference type="AlphaFoldDB" id="V4T9S9"/>